<organism evidence="1 2">
    <name type="scientific">Caerostris darwini</name>
    <dbReference type="NCBI Taxonomy" id="1538125"/>
    <lineage>
        <taxon>Eukaryota</taxon>
        <taxon>Metazoa</taxon>
        <taxon>Ecdysozoa</taxon>
        <taxon>Arthropoda</taxon>
        <taxon>Chelicerata</taxon>
        <taxon>Arachnida</taxon>
        <taxon>Araneae</taxon>
        <taxon>Araneomorphae</taxon>
        <taxon>Entelegynae</taxon>
        <taxon>Araneoidea</taxon>
        <taxon>Araneidae</taxon>
        <taxon>Caerostris</taxon>
    </lineage>
</organism>
<dbReference type="Proteomes" id="UP001054837">
    <property type="component" value="Unassembled WGS sequence"/>
</dbReference>
<evidence type="ECO:0000313" key="1">
    <source>
        <dbReference type="EMBL" id="GIY21075.1"/>
    </source>
</evidence>
<name>A0AAV4RH83_9ARAC</name>
<gene>
    <name evidence="1" type="ORF">CDAR_42251</name>
</gene>
<sequence length="107" mass="11759">MENFKNSIFHLDMHVHSSPSNIQHCQKFPPLPPLSLCPLTLVQVTCVVSEKRGHTCMKWPEHPARSLSPHPLLSVWVVEAGQGLSVSTDSALIHAPVDTENTKSKGS</sequence>
<reference evidence="1 2" key="1">
    <citation type="submission" date="2021-06" db="EMBL/GenBank/DDBJ databases">
        <title>Caerostris darwini draft genome.</title>
        <authorList>
            <person name="Kono N."/>
            <person name="Arakawa K."/>
        </authorList>
    </citation>
    <scope>NUCLEOTIDE SEQUENCE [LARGE SCALE GENOMIC DNA]</scope>
</reference>
<keyword evidence="2" id="KW-1185">Reference proteome</keyword>
<proteinExistence type="predicted"/>
<evidence type="ECO:0000313" key="2">
    <source>
        <dbReference type="Proteomes" id="UP001054837"/>
    </source>
</evidence>
<dbReference type="EMBL" id="BPLQ01006245">
    <property type="protein sequence ID" value="GIY21075.1"/>
    <property type="molecule type" value="Genomic_DNA"/>
</dbReference>
<comment type="caution">
    <text evidence="1">The sequence shown here is derived from an EMBL/GenBank/DDBJ whole genome shotgun (WGS) entry which is preliminary data.</text>
</comment>
<dbReference type="AlphaFoldDB" id="A0AAV4RH83"/>
<protein>
    <submittedName>
        <fullName evidence="1">Uncharacterized protein</fullName>
    </submittedName>
</protein>
<accession>A0AAV4RH83</accession>